<dbReference type="SUPFAM" id="SSF47175">
    <property type="entry name" value="Cytochromes"/>
    <property type="match status" value="1"/>
</dbReference>
<organism evidence="1 2">
    <name type="scientific">Thermogemmata fonticola</name>
    <dbReference type="NCBI Taxonomy" id="2755323"/>
    <lineage>
        <taxon>Bacteria</taxon>
        <taxon>Pseudomonadati</taxon>
        <taxon>Planctomycetota</taxon>
        <taxon>Planctomycetia</taxon>
        <taxon>Gemmatales</taxon>
        <taxon>Gemmataceae</taxon>
        <taxon>Thermogemmata</taxon>
    </lineage>
</organism>
<dbReference type="PROSITE" id="PS51009">
    <property type="entry name" value="CYTCII"/>
    <property type="match status" value="1"/>
</dbReference>
<dbReference type="GO" id="GO:0009055">
    <property type="term" value="F:electron transfer activity"/>
    <property type="evidence" value="ECO:0007669"/>
    <property type="project" value="InterPro"/>
</dbReference>
<dbReference type="EMBL" id="JACEFB010000006">
    <property type="protein sequence ID" value="MBA2226429.1"/>
    <property type="molecule type" value="Genomic_DNA"/>
</dbReference>
<dbReference type="AlphaFoldDB" id="A0A7V8VE82"/>
<dbReference type="PRINTS" id="PR00608">
    <property type="entry name" value="CYTCHROMECII"/>
</dbReference>
<dbReference type="Proteomes" id="UP000542342">
    <property type="component" value="Unassembled WGS sequence"/>
</dbReference>
<dbReference type="InterPro" id="IPR015984">
    <property type="entry name" value="Cyt_c_prime_subgr"/>
</dbReference>
<dbReference type="InterPro" id="IPR010980">
    <property type="entry name" value="Cyt_c/b562"/>
</dbReference>
<protein>
    <submittedName>
        <fullName evidence="1">Cytochrome c</fullName>
    </submittedName>
</protein>
<proteinExistence type="predicted"/>
<dbReference type="InterPro" id="IPR002321">
    <property type="entry name" value="Cyt_c_II"/>
</dbReference>
<dbReference type="GO" id="GO:0005506">
    <property type="term" value="F:iron ion binding"/>
    <property type="evidence" value="ECO:0007669"/>
    <property type="project" value="InterPro"/>
</dbReference>
<reference evidence="1 2" key="1">
    <citation type="submission" date="2020-07" db="EMBL/GenBank/DDBJ databases">
        <title>Thermogemmata thermophila gen. nov., sp. nov., a novel moderate thermophilic planctomycete from a Kamchatka hot spring.</title>
        <authorList>
            <person name="Elcheninov A.G."/>
            <person name="Podosokorskaya O.A."/>
            <person name="Kovaleva O.L."/>
            <person name="Novikov A."/>
            <person name="Bonch-Osmolovskaya E.A."/>
            <person name="Toshchakov S.V."/>
            <person name="Kublanov I.V."/>
        </authorList>
    </citation>
    <scope>NUCLEOTIDE SEQUENCE [LARGE SCALE GENOMIC DNA]</scope>
    <source>
        <strain evidence="1 2">2918</strain>
    </source>
</reference>
<evidence type="ECO:0000313" key="1">
    <source>
        <dbReference type="EMBL" id="MBA2226429.1"/>
    </source>
</evidence>
<dbReference type="GO" id="GO:0020037">
    <property type="term" value="F:heme binding"/>
    <property type="evidence" value="ECO:0007669"/>
    <property type="project" value="InterPro"/>
</dbReference>
<name>A0A7V8VE82_9BACT</name>
<keyword evidence="2" id="KW-1185">Reference proteome</keyword>
<sequence>MFRKLMQSSVFALMGVVGVLATYGWAISANKAASISDVMKASFGKGGFKAKITEAVKSKNYDEAAKLAKSWVACVENLLQNKPPKGDEGAWKERAEKFLKITRDILAAAEKGDGKGINAGIGAVGKLCGDCHKNHK</sequence>
<dbReference type="RefSeq" id="WP_194537874.1">
    <property type="nucleotide sequence ID" value="NZ_JACEFB010000006.1"/>
</dbReference>
<comment type="caution">
    <text evidence="1">The sequence shown here is derived from an EMBL/GenBank/DDBJ whole genome shotgun (WGS) entry which is preliminary data.</text>
</comment>
<dbReference type="Gene3D" id="1.20.120.10">
    <property type="entry name" value="Cytochrome c/b562"/>
    <property type="match status" value="1"/>
</dbReference>
<dbReference type="GO" id="GO:0022900">
    <property type="term" value="P:electron transport chain"/>
    <property type="evidence" value="ECO:0007669"/>
    <property type="project" value="InterPro"/>
</dbReference>
<gene>
    <name evidence="1" type="ORF">H0921_09685</name>
</gene>
<accession>A0A7V8VE82</accession>
<evidence type="ECO:0000313" key="2">
    <source>
        <dbReference type="Proteomes" id="UP000542342"/>
    </source>
</evidence>